<evidence type="ECO:0000313" key="1">
    <source>
        <dbReference type="EMBL" id="MEA5478610.1"/>
    </source>
</evidence>
<proteinExistence type="predicted"/>
<accession>A0ABU5TK26</accession>
<dbReference type="EMBL" id="JAYGIE010000076">
    <property type="protein sequence ID" value="MEA5478610.1"/>
    <property type="molecule type" value="Genomic_DNA"/>
</dbReference>
<name>A0ABU5TK26_9CYAN</name>
<keyword evidence="2" id="KW-1185">Reference proteome</keyword>
<comment type="caution">
    <text evidence="1">The sequence shown here is derived from an EMBL/GenBank/DDBJ whole genome shotgun (WGS) entry which is preliminary data.</text>
</comment>
<dbReference type="Proteomes" id="UP001301388">
    <property type="component" value="Unassembled WGS sequence"/>
</dbReference>
<protein>
    <submittedName>
        <fullName evidence="1">Uncharacterized protein</fullName>
    </submittedName>
</protein>
<evidence type="ECO:0000313" key="2">
    <source>
        <dbReference type="Proteomes" id="UP001301388"/>
    </source>
</evidence>
<dbReference type="RefSeq" id="WP_281007554.1">
    <property type="nucleotide sequence ID" value="NZ_JAYGIE010000076.1"/>
</dbReference>
<organism evidence="1 2">
    <name type="scientific">Pseudanabaena galeata UHCC 0370</name>
    <dbReference type="NCBI Taxonomy" id="3110310"/>
    <lineage>
        <taxon>Bacteria</taxon>
        <taxon>Bacillati</taxon>
        <taxon>Cyanobacteriota</taxon>
        <taxon>Cyanophyceae</taxon>
        <taxon>Pseudanabaenales</taxon>
        <taxon>Pseudanabaenaceae</taxon>
        <taxon>Pseudanabaena</taxon>
    </lineage>
</organism>
<gene>
    <name evidence="1" type="ORF">VB774_13360</name>
</gene>
<sequence>MAAILIIKIGFNNENCHRDGSSSDYKNYFFESPPTADFQKNNFSVSSTLGARHTKIVFIMRIAG</sequence>
<reference evidence="1 2" key="1">
    <citation type="submission" date="2023-12" db="EMBL/GenBank/DDBJ databases">
        <title>Baltic Sea Cyanobacteria.</title>
        <authorList>
            <person name="Delbaje E."/>
            <person name="Fewer D.P."/>
            <person name="Shishido T.K."/>
        </authorList>
    </citation>
    <scope>NUCLEOTIDE SEQUENCE [LARGE SCALE GENOMIC DNA]</scope>
    <source>
        <strain evidence="1 2">UHCC 0370</strain>
    </source>
</reference>